<dbReference type="KEGG" id="aal:EP13_14600"/>
<proteinExistence type="predicted"/>
<dbReference type="EMBL" id="CP008849">
    <property type="protein sequence ID" value="AIF99813.1"/>
    <property type="molecule type" value="Genomic_DNA"/>
</dbReference>
<accession>A0A075P258</accession>
<dbReference type="AlphaFoldDB" id="A0A075P258"/>
<sequence length="162" mass="17383">MLPLNNFTRAQYRAFKLTSLCLTSLYLVGCASQSGVPHHAANQFVTTFYASVYDVTPVQFESHAQEAALWGALDGALLGWSEDEAFVGALFGAAIYSVATSIAEGDLQGYEVSLKAVDGDMVTVILDNFEGYPGQCVFVKVAGEVTTEVVNTSNCDEVDLSY</sequence>
<dbReference type="RefSeq" id="WP_044057873.1">
    <property type="nucleotide sequence ID" value="NZ_CBCSKJ010000002.1"/>
</dbReference>
<name>A0A075P258_9ALTE</name>
<protein>
    <submittedName>
        <fullName evidence="1">Uncharacterized protein</fullName>
    </submittedName>
</protein>
<evidence type="ECO:0000313" key="2">
    <source>
        <dbReference type="Proteomes" id="UP000056090"/>
    </source>
</evidence>
<dbReference type="Proteomes" id="UP000056090">
    <property type="component" value="Chromosome"/>
</dbReference>
<organism evidence="1 2">
    <name type="scientific">Alteromonas australica</name>
    <dbReference type="NCBI Taxonomy" id="589873"/>
    <lineage>
        <taxon>Bacteria</taxon>
        <taxon>Pseudomonadati</taxon>
        <taxon>Pseudomonadota</taxon>
        <taxon>Gammaproteobacteria</taxon>
        <taxon>Alteromonadales</taxon>
        <taxon>Alteromonadaceae</taxon>
        <taxon>Alteromonas/Salinimonas group</taxon>
        <taxon>Alteromonas</taxon>
    </lineage>
</organism>
<dbReference type="GeneID" id="78256124"/>
<keyword evidence="2" id="KW-1185">Reference proteome</keyword>
<evidence type="ECO:0000313" key="1">
    <source>
        <dbReference type="EMBL" id="AIF99813.1"/>
    </source>
</evidence>
<gene>
    <name evidence="1" type="ORF">EP13_14600</name>
</gene>
<reference evidence="1 2" key="1">
    <citation type="submission" date="2014-06" db="EMBL/GenBank/DDBJ databases">
        <title>Genomes of Alteromonas australica, a world apart.</title>
        <authorList>
            <person name="Gonzaga A."/>
            <person name="Lopez-Perez M."/>
            <person name="Rodriguez-Valera F."/>
        </authorList>
    </citation>
    <scope>NUCLEOTIDE SEQUENCE [LARGE SCALE GENOMIC DNA]</scope>
    <source>
        <strain evidence="1 2">H 17</strain>
    </source>
</reference>
<dbReference type="eggNOG" id="ENOG5030KDV">
    <property type="taxonomic scope" value="Bacteria"/>
</dbReference>